<dbReference type="Pfam" id="PF13541">
    <property type="entry name" value="ChlI"/>
    <property type="match status" value="1"/>
</dbReference>
<dbReference type="RefSeq" id="WP_008517049.1">
    <property type="nucleotide sequence ID" value="NZ_ACJM01000009.1"/>
</dbReference>
<dbReference type="SUPFAM" id="SSF54211">
    <property type="entry name" value="Ribosomal protein S5 domain 2-like"/>
    <property type="match status" value="1"/>
</dbReference>
<dbReference type="SUPFAM" id="SSF52540">
    <property type="entry name" value="P-loop containing nucleoside triphosphate hydrolases"/>
    <property type="match status" value="1"/>
</dbReference>
<keyword evidence="4" id="KW-1185">Reference proteome</keyword>
<dbReference type="SMART" id="SM00382">
    <property type="entry name" value="AAA"/>
    <property type="match status" value="1"/>
</dbReference>
<comment type="similarity">
    <text evidence="1">Belongs to the Mg-chelatase subunits D/I family. ComM subfamily.</text>
</comment>
<organism evidence="3 4">
    <name type="scientific">Dethiobacter alkaliphilus AHT 1</name>
    <dbReference type="NCBI Taxonomy" id="555088"/>
    <lineage>
        <taxon>Bacteria</taxon>
        <taxon>Bacillati</taxon>
        <taxon>Bacillota</taxon>
        <taxon>Dethiobacteria</taxon>
        <taxon>Dethiobacterales</taxon>
        <taxon>Dethiobacteraceae</taxon>
        <taxon>Dethiobacter</taxon>
    </lineage>
</organism>
<evidence type="ECO:0000256" key="1">
    <source>
        <dbReference type="ARBA" id="ARBA00006354"/>
    </source>
</evidence>
<dbReference type="GO" id="GO:0005524">
    <property type="term" value="F:ATP binding"/>
    <property type="evidence" value="ECO:0007669"/>
    <property type="project" value="InterPro"/>
</dbReference>
<dbReference type="Proteomes" id="UP000006443">
    <property type="component" value="Unassembled WGS sequence"/>
</dbReference>
<protein>
    <submittedName>
        <fullName evidence="3">Mg chelatase, subunit ChlI</fullName>
    </submittedName>
</protein>
<gene>
    <name evidence="3" type="ORF">DealDRAFT_1991</name>
</gene>
<dbReference type="EMBL" id="ACJM01000009">
    <property type="protein sequence ID" value="EEG77238.1"/>
    <property type="molecule type" value="Genomic_DNA"/>
</dbReference>
<proteinExistence type="inferred from homology"/>
<dbReference type="CDD" id="cd00009">
    <property type="entry name" value="AAA"/>
    <property type="match status" value="1"/>
</dbReference>
<feature type="domain" description="AAA+ ATPase" evidence="2">
    <location>
        <begin position="208"/>
        <end position="370"/>
    </location>
</feature>
<dbReference type="InterPro" id="IPR045006">
    <property type="entry name" value="CHLI-like"/>
</dbReference>
<dbReference type="PRINTS" id="PR00830">
    <property type="entry name" value="ENDOLAPTASE"/>
</dbReference>
<dbReference type="Gene3D" id="3.30.230.10">
    <property type="match status" value="1"/>
</dbReference>
<reference evidence="3 4" key="1">
    <citation type="submission" date="2009-02" db="EMBL/GenBank/DDBJ databases">
        <title>Sequencing of the draft genome and assembly of Dethiobacter alkaliphilus AHT 1.</title>
        <authorList>
            <consortium name="US DOE Joint Genome Institute (JGI-PGF)"/>
            <person name="Lucas S."/>
            <person name="Copeland A."/>
            <person name="Lapidus A."/>
            <person name="Glavina del Rio T."/>
            <person name="Dalin E."/>
            <person name="Tice H."/>
            <person name="Bruce D."/>
            <person name="Goodwin L."/>
            <person name="Pitluck S."/>
            <person name="Larimer F."/>
            <person name="Land M.L."/>
            <person name="Hauser L."/>
            <person name="Muyzer G."/>
        </authorList>
    </citation>
    <scope>NUCLEOTIDE SEQUENCE [LARGE SCALE GENOMIC DNA]</scope>
    <source>
        <strain evidence="3 4">AHT 1</strain>
    </source>
</reference>
<dbReference type="AlphaFoldDB" id="C0GHN2"/>
<name>C0GHN2_DETAL</name>
<evidence type="ECO:0000259" key="2">
    <source>
        <dbReference type="SMART" id="SM00382"/>
    </source>
</evidence>
<sequence>MLATVTGCTVVGIEGRLVDVEVYLSAQLPSFDIVGLPDTAVREARDRVRAAVKNSGFSFPQQRIIVNLAPADLKKEGPQLDLALAVGILKASGQLFLSEVPLAVLGELALDGTLRPVRGVLSMVMAAREAGFRLVLVPLENAAEARLVGGVQVLGASSLSEALEIVTGEKEPPPVPQQKENPAPPQADFGQVKGQEGAKRALEVAAAGGHSVLMCGPPGSGKTMLARCVPSILPPLSLEESLETTKIFSAAGLLKAAATRISRRPFRSPHHTVTAAALCGGGRYPRPGEVSLAHNGVLFLDELPEFRRETLEVLRQPLEEGNVTVARLQATYTYPANFMLLASMNPCPCGMLSDPAVECACSEWQVRRYRQKISGPLLDRMDLFVDVMRLCYDEVSGKGDGEPSKNIARRVSQARDLQRQRFAQSEISCNAQMGTKELQVFCQLDAAGRDILRHAFSRLHLSARAYDRILKVARTVADLDGETRILPRHLAEAIGYRQAETSPRLAMTRA</sequence>
<dbReference type="Gene3D" id="3.40.50.300">
    <property type="entry name" value="P-loop containing nucleotide triphosphate hydrolases"/>
    <property type="match status" value="1"/>
</dbReference>
<dbReference type="InterPro" id="IPR020568">
    <property type="entry name" value="Ribosomal_Su5_D2-typ_SF"/>
</dbReference>
<dbReference type="InterPro" id="IPR004482">
    <property type="entry name" value="Mg_chelat-rel"/>
</dbReference>
<dbReference type="OrthoDB" id="9813147at2"/>
<dbReference type="PANTHER" id="PTHR32039:SF7">
    <property type="entry name" value="COMPETENCE PROTEIN COMM"/>
    <property type="match status" value="1"/>
</dbReference>
<evidence type="ECO:0000313" key="3">
    <source>
        <dbReference type="EMBL" id="EEG77238.1"/>
    </source>
</evidence>
<dbReference type="eggNOG" id="COG0606">
    <property type="taxonomic scope" value="Bacteria"/>
</dbReference>
<dbReference type="STRING" id="555088.DealDRAFT_1991"/>
<dbReference type="InterPro" id="IPR025158">
    <property type="entry name" value="Mg_chelat-rel_C"/>
</dbReference>
<evidence type="ECO:0000313" key="4">
    <source>
        <dbReference type="Proteomes" id="UP000006443"/>
    </source>
</evidence>
<dbReference type="InterPro" id="IPR014721">
    <property type="entry name" value="Ribsml_uS5_D2-typ_fold_subgr"/>
</dbReference>
<dbReference type="Pfam" id="PF13335">
    <property type="entry name" value="Mg_chelatase_C"/>
    <property type="match status" value="1"/>
</dbReference>
<dbReference type="NCBIfam" id="TIGR00368">
    <property type="entry name" value="YifB family Mg chelatase-like AAA ATPase"/>
    <property type="match status" value="1"/>
</dbReference>
<dbReference type="InterPro" id="IPR003593">
    <property type="entry name" value="AAA+_ATPase"/>
</dbReference>
<comment type="caution">
    <text evidence="3">The sequence shown here is derived from an EMBL/GenBank/DDBJ whole genome shotgun (WGS) entry which is preliminary data.</text>
</comment>
<dbReference type="Pfam" id="PF01078">
    <property type="entry name" value="Mg_chelatase"/>
    <property type="match status" value="1"/>
</dbReference>
<dbReference type="InterPro" id="IPR000523">
    <property type="entry name" value="Mg_chelatse_chII-like_cat_dom"/>
</dbReference>
<accession>C0GHN2</accession>
<dbReference type="PANTHER" id="PTHR32039">
    <property type="entry name" value="MAGNESIUM-CHELATASE SUBUNIT CHLI"/>
    <property type="match status" value="1"/>
</dbReference>
<dbReference type="InterPro" id="IPR027417">
    <property type="entry name" value="P-loop_NTPase"/>
</dbReference>